<organism evidence="2 3">
    <name type="scientific">Salinimonas marina</name>
    <dbReference type="NCBI Taxonomy" id="2785918"/>
    <lineage>
        <taxon>Bacteria</taxon>
        <taxon>Pseudomonadati</taxon>
        <taxon>Pseudomonadota</taxon>
        <taxon>Gammaproteobacteria</taxon>
        <taxon>Alteromonadales</taxon>
        <taxon>Alteromonadaceae</taxon>
        <taxon>Alteromonas/Salinimonas group</taxon>
        <taxon>Salinimonas</taxon>
    </lineage>
</organism>
<keyword evidence="3" id="KW-1185">Reference proteome</keyword>
<accession>A0A7S9HDX3</accession>
<dbReference type="InterPro" id="IPR037401">
    <property type="entry name" value="SnoaL-like"/>
</dbReference>
<dbReference type="Pfam" id="PF12680">
    <property type="entry name" value="SnoaL_2"/>
    <property type="match status" value="1"/>
</dbReference>
<dbReference type="Proteomes" id="UP000595095">
    <property type="component" value="Chromosome"/>
</dbReference>
<name>A0A7S9HDX3_9ALTE</name>
<feature type="domain" description="SnoaL-like" evidence="1">
    <location>
        <begin position="15"/>
        <end position="104"/>
    </location>
</feature>
<dbReference type="EMBL" id="CP064795">
    <property type="protein sequence ID" value="QPG06604.1"/>
    <property type="molecule type" value="Genomic_DNA"/>
</dbReference>
<evidence type="ECO:0000259" key="1">
    <source>
        <dbReference type="Pfam" id="PF12680"/>
    </source>
</evidence>
<protein>
    <submittedName>
        <fullName evidence="2">Nuclear transport factor 2 family protein</fullName>
    </submittedName>
</protein>
<dbReference type="RefSeq" id="WP_195811680.1">
    <property type="nucleotide sequence ID" value="NZ_CP064795.1"/>
</dbReference>
<proteinExistence type="predicted"/>
<sequence length="143" mass="16413">MLLIDSFCSAFRDLTNTSSEDLAQIYTADVEFIDPIDHHRGLSEVQAYFAKLTKHAQACEFDIHHVAPCADNSGDISYVLIWTMTLTLKQGNRVIHTQGTTLLKQNDSGFYYHRDYYDLGEMVYEHIPVLGWVIAKIKRKLRS</sequence>
<dbReference type="AlphaFoldDB" id="A0A7S9HDX3"/>
<gene>
    <name evidence="2" type="ORF">IT774_05380</name>
</gene>
<dbReference type="InterPro" id="IPR032710">
    <property type="entry name" value="NTF2-like_dom_sf"/>
</dbReference>
<dbReference type="SUPFAM" id="SSF54427">
    <property type="entry name" value="NTF2-like"/>
    <property type="match status" value="1"/>
</dbReference>
<evidence type="ECO:0000313" key="2">
    <source>
        <dbReference type="EMBL" id="QPG06604.1"/>
    </source>
</evidence>
<dbReference type="Gene3D" id="3.10.450.50">
    <property type="match status" value="1"/>
</dbReference>
<evidence type="ECO:0000313" key="3">
    <source>
        <dbReference type="Proteomes" id="UP000595095"/>
    </source>
</evidence>
<dbReference type="KEGG" id="smaa:IT774_05380"/>
<reference evidence="2 3" key="1">
    <citation type="submission" date="2020-11" db="EMBL/GenBank/DDBJ databases">
        <title>Complete genome sequence for Salinimonas sp. strain G2-b.</title>
        <authorList>
            <person name="Park S.-J."/>
        </authorList>
    </citation>
    <scope>NUCLEOTIDE SEQUENCE [LARGE SCALE GENOMIC DNA]</scope>
    <source>
        <strain evidence="2 3">G2-b</strain>
    </source>
</reference>